<reference evidence="2" key="1">
    <citation type="journal article" date="2012" name="Nat. Genet.">
        <title>Whole-genome sequence of Schistosoma haematobium.</title>
        <authorList>
            <person name="Young N.D."/>
            <person name="Jex A.R."/>
            <person name="Li B."/>
            <person name="Liu S."/>
            <person name="Yang L."/>
            <person name="Xiong Z."/>
            <person name="Li Y."/>
            <person name="Cantacessi C."/>
            <person name="Hall R.S."/>
            <person name="Xu X."/>
            <person name="Chen F."/>
            <person name="Wu X."/>
            <person name="Zerlotini A."/>
            <person name="Oliveira G."/>
            <person name="Hofmann A."/>
            <person name="Zhang G."/>
            <person name="Fang X."/>
            <person name="Kang Y."/>
            <person name="Campbell B.E."/>
            <person name="Loukas A."/>
            <person name="Ranganathan S."/>
            <person name="Rollinson D."/>
            <person name="Rinaldi G."/>
            <person name="Brindley P.J."/>
            <person name="Yang H."/>
            <person name="Wang J."/>
            <person name="Wang J."/>
            <person name="Gasser R.B."/>
        </authorList>
    </citation>
    <scope>NUCLEOTIDE SEQUENCE [LARGE SCALE GENOMIC DNA]</scope>
</reference>
<gene>
    <name evidence="2" type="ORF">MS3_01049</name>
</gene>
<dbReference type="Gene3D" id="3.40.525.10">
    <property type="entry name" value="CRAL-TRIO lipid binding domain"/>
    <property type="match status" value="1"/>
</dbReference>
<evidence type="ECO:0000259" key="1">
    <source>
        <dbReference type="PROSITE" id="PS50191"/>
    </source>
</evidence>
<dbReference type="GO" id="GO:1902936">
    <property type="term" value="F:phosphatidylinositol bisphosphate binding"/>
    <property type="evidence" value="ECO:0007669"/>
    <property type="project" value="TreeGrafter"/>
</dbReference>
<proteinExistence type="predicted"/>
<dbReference type="EMBL" id="KL250521">
    <property type="protein sequence ID" value="KGB32882.1"/>
    <property type="molecule type" value="Genomic_DNA"/>
</dbReference>
<sequence>MAVKVSNSLSPFYVELAKKNLSENPAHVQAHLTAFKRWLSSCQHLTIPQVDDNYVEQYKAWQSDRLSQTQMRALNNMNFERFIFDEQCQIGGVGIFIDLSGTTAKQVSEWTDPRTAKSSMKLLQEATPGRTKHLIFYKESKAFDIGFKIFEFWLSDKMRQRIIRIKDDTEKAFKKIPGLKQIMPEEYGGCNGPVKDLIALDKKNFKTFYSNACCLSSIKVDESKRPLSAQNYMREYKDIEGTTMGSKGTFISLNPDD</sequence>
<dbReference type="CDD" id="cd00170">
    <property type="entry name" value="SEC14"/>
    <property type="match status" value="1"/>
</dbReference>
<dbReference type="PANTHER" id="PTHR10174">
    <property type="entry name" value="ALPHA-TOCOPHEROL TRANSFER PROTEIN-RELATED"/>
    <property type="match status" value="1"/>
</dbReference>
<dbReference type="SUPFAM" id="SSF52087">
    <property type="entry name" value="CRAL/TRIO domain"/>
    <property type="match status" value="1"/>
</dbReference>
<dbReference type="InterPro" id="IPR036865">
    <property type="entry name" value="CRAL-TRIO_dom_sf"/>
</dbReference>
<organism evidence="2">
    <name type="scientific">Schistosoma haematobium</name>
    <name type="common">Blood fluke</name>
    <dbReference type="NCBI Taxonomy" id="6185"/>
    <lineage>
        <taxon>Eukaryota</taxon>
        <taxon>Metazoa</taxon>
        <taxon>Spiralia</taxon>
        <taxon>Lophotrochozoa</taxon>
        <taxon>Platyhelminthes</taxon>
        <taxon>Trematoda</taxon>
        <taxon>Digenea</taxon>
        <taxon>Strigeidida</taxon>
        <taxon>Schistosomatoidea</taxon>
        <taxon>Schistosomatidae</taxon>
        <taxon>Schistosoma</taxon>
    </lineage>
</organism>
<dbReference type="Gene3D" id="1.20.5.1200">
    <property type="entry name" value="Alpha-tocopherol transfer"/>
    <property type="match status" value="1"/>
</dbReference>
<accession>A0A094ZGD4</accession>
<feature type="domain" description="CRAL-TRIO" evidence="1">
    <location>
        <begin position="95"/>
        <end position="195"/>
    </location>
</feature>
<dbReference type="InterPro" id="IPR001251">
    <property type="entry name" value="CRAL-TRIO_dom"/>
</dbReference>
<dbReference type="GO" id="GO:0016020">
    <property type="term" value="C:membrane"/>
    <property type="evidence" value="ECO:0007669"/>
    <property type="project" value="TreeGrafter"/>
</dbReference>
<dbReference type="PANTHER" id="PTHR10174:SF208">
    <property type="entry name" value="CRAL-TRIO DOMAIN-CONTAINING PROTEIN DDB_G0278031"/>
    <property type="match status" value="1"/>
</dbReference>
<evidence type="ECO:0000313" key="2">
    <source>
        <dbReference type="EMBL" id="KGB32882.1"/>
    </source>
</evidence>
<dbReference type="PROSITE" id="PS50191">
    <property type="entry name" value="CRAL_TRIO"/>
    <property type="match status" value="1"/>
</dbReference>
<dbReference type="AlphaFoldDB" id="A0A094ZGD4"/>
<dbReference type="Pfam" id="PF00650">
    <property type="entry name" value="CRAL_TRIO"/>
    <property type="match status" value="1"/>
</dbReference>
<protein>
    <submittedName>
        <fullName evidence="2">Alpha-tocopherol transfer protein-like</fullName>
    </submittedName>
</protein>
<dbReference type="STRING" id="6185.A0A094ZGD4"/>
<name>A0A094ZGD4_SCHHA</name>